<evidence type="ECO:0000313" key="3">
    <source>
        <dbReference type="EMBL" id="KPQ09714.1"/>
    </source>
</evidence>
<dbReference type="AlphaFoldDB" id="A0A0N8KDX0"/>
<dbReference type="EMBL" id="LJSX01000023">
    <property type="protein sequence ID" value="KPQ09714.1"/>
    <property type="molecule type" value="Genomic_DNA"/>
</dbReference>
<dbReference type="SUPFAM" id="SSF47616">
    <property type="entry name" value="GST C-terminal domain-like"/>
    <property type="match status" value="1"/>
</dbReference>
<keyword evidence="3" id="KW-0808">Transferase</keyword>
<dbReference type="Pfam" id="PF13410">
    <property type="entry name" value="GST_C_2"/>
    <property type="match status" value="1"/>
</dbReference>
<proteinExistence type="predicted"/>
<dbReference type="InterPro" id="IPR010987">
    <property type="entry name" value="Glutathione-S-Trfase_C-like"/>
</dbReference>
<gene>
    <name evidence="4" type="ORF">GA0071312_1208</name>
    <name evidence="3" type="ORF">HLUCCO17_13810</name>
</gene>
<evidence type="ECO:0000259" key="2">
    <source>
        <dbReference type="PROSITE" id="PS50405"/>
    </source>
</evidence>
<dbReference type="PROSITE" id="PS50404">
    <property type="entry name" value="GST_NTER"/>
    <property type="match status" value="1"/>
</dbReference>
<dbReference type="InterPro" id="IPR034346">
    <property type="entry name" value="Gtt2-like_C"/>
</dbReference>
<dbReference type="STRING" id="1653334.GA0071312_1208"/>
<dbReference type="GO" id="GO:0016740">
    <property type="term" value="F:transferase activity"/>
    <property type="evidence" value="ECO:0007669"/>
    <property type="project" value="UniProtKB-KW"/>
</dbReference>
<evidence type="ECO:0000259" key="1">
    <source>
        <dbReference type="PROSITE" id="PS50404"/>
    </source>
</evidence>
<dbReference type="RefSeq" id="WP_074444275.1">
    <property type="nucleotide sequence ID" value="NZ_FMBM01000001.1"/>
</dbReference>
<dbReference type="Gene3D" id="3.40.30.10">
    <property type="entry name" value="Glutaredoxin"/>
    <property type="match status" value="1"/>
</dbReference>
<keyword evidence="6" id="KW-1185">Reference proteome</keyword>
<name>A0A0N8KDX0_9HYPH</name>
<dbReference type="OrthoDB" id="5293590at2"/>
<dbReference type="Gene3D" id="1.20.1050.10">
    <property type="match status" value="1"/>
</dbReference>
<evidence type="ECO:0000313" key="5">
    <source>
        <dbReference type="Proteomes" id="UP000050497"/>
    </source>
</evidence>
<feature type="domain" description="GST C-terminal" evidence="2">
    <location>
        <begin position="86"/>
        <end position="202"/>
    </location>
</feature>
<dbReference type="InterPro" id="IPR004045">
    <property type="entry name" value="Glutathione_S-Trfase_N"/>
</dbReference>
<dbReference type="Proteomes" id="UP000182800">
    <property type="component" value="Unassembled WGS sequence"/>
</dbReference>
<feature type="domain" description="GST N-terminal" evidence="1">
    <location>
        <begin position="1"/>
        <end position="81"/>
    </location>
</feature>
<dbReference type="InterPro" id="IPR040079">
    <property type="entry name" value="Glutathione_S-Trfase"/>
</dbReference>
<dbReference type="PROSITE" id="PS50405">
    <property type="entry name" value="GST_CTER"/>
    <property type="match status" value="1"/>
</dbReference>
<dbReference type="InterPro" id="IPR034345">
    <property type="entry name" value="Gtt2-like_N"/>
</dbReference>
<dbReference type="Pfam" id="PF13409">
    <property type="entry name" value="GST_N_2"/>
    <property type="match status" value="1"/>
</dbReference>
<dbReference type="PANTHER" id="PTHR44051">
    <property type="entry name" value="GLUTATHIONE S-TRANSFERASE-RELATED"/>
    <property type="match status" value="1"/>
</dbReference>
<sequence length="202" mass="22596">MKLYDGGRAPNPRRVRIYLAEKCIEVATQPVDIGALAQRSPEFTALNPMQRTPVLVLDDGAVIAESIAICRYFEELFPKPSLFGTGALERAQVEMWQRRVEFGLLDTVAAVFRHLHPAMAEMEVPQVPEWGEANKLKVQKFLALLDERLARTEFLAGDFSIADITGLVALDFMKPAKLTIPEEFTHVRRWHGALKARPSAAA</sequence>
<dbReference type="SUPFAM" id="SSF52833">
    <property type="entry name" value="Thioredoxin-like"/>
    <property type="match status" value="1"/>
</dbReference>
<organism evidence="3 5">
    <name type="scientific">Saliniramus fredricksonii</name>
    <dbReference type="NCBI Taxonomy" id="1653334"/>
    <lineage>
        <taxon>Bacteria</taxon>
        <taxon>Pseudomonadati</taxon>
        <taxon>Pseudomonadota</taxon>
        <taxon>Alphaproteobacteria</taxon>
        <taxon>Hyphomicrobiales</taxon>
        <taxon>Salinarimonadaceae</taxon>
        <taxon>Saliniramus</taxon>
    </lineage>
</organism>
<accession>A0A0N8KDX0</accession>
<evidence type="ECO:0000313" key="4">
    <source>
        <dbReference type="EMBL" id="SCC79862.1"/>
    </source>
</evidence>
<dbReference type="InterPro" id="IPR036282">
    <property type="entry name" value="Glutathione-S-Trfase_C_sf"/>
</dbReference>
<dbReference type="InterPro" id="IPR036249">
    <property type="entry name" value="Thioredoxin-like_sf"/>
</dbReference>
<dbReference type="PANTHER" id="PTHR44051:SF8">
    <property type="entry name" value="GLUTATHIONE S-TRANSFERASE GSTA"/>
    <property type="match status" value="1"/>
</dbReference>
<dbReference type="EMBL" id="FMBM01000001">
    <property type="protein sequence ID" value="SCC79862.1"/>
    <property type="molecule type" value="Genomic_DNA"/>
</dbReference>
<reference evidence="3 5" key="1">
    <citation type="submission" date="2015-09" db="EMBL/GenBank/DDBJ databases">
        <title>Identification and resolution of microdiversity through metagenomic sequencing of parallel consortia.</title>
        <authorList>
            <person name="Nelson W.C."/>
            <person name="Romine M.F."/>
            <person name="Lindemann S.R."/>
        </authorList>
    </citation>
    <scope>NUCLEOTIDE SEQUENCE [LARGE SCALE GENOMIC DNA]</scope>
    <source>
        <strain evidence="3">HL-109</strain>
    </source>
</reference>
<reference evidence="4 6" key="2">
    <citation type="submission" date="2016-08" db="EMBL/GenBank/DDBJ databases">
        <authorList>
            <person name="Varghese N."/>
            <person name="Submissions Spin"/>
        </authorList>
    </citation>
    <scope>NUCLEOTIDE SEQUENCE [LARGE SCALE GENOMIC DNA]</scope>
    <source>
        <strain evidence="4 6">HL-109</strain>
    </source>
</reference>
<evidence type="ECO:0000313" key="6">
    <source>
        <dbReference type="Proteomes" id="UP000182800"/>
    </source>
</evidence>
<dbReference type="Proteomes" id="UP000050497">
    <property type="component" value="Unassembled WGS sequence"/>
</dbReference>
<dbReference type="SFLD" id="SFLDG00358">
    <property type="entry name" value="Main_(cytGST)"/>
    <property type="match status" value="1"/>
</dbReference>
<protein>
    <submittedName>
        <fullName evidence="3">Glutathione S-transferase</fullName>
    </submittedName>
</protein>
<dbReference type="PATRIC" id="fig|1653334.4.peg.514"/>
<dbReference type="CDD" id="cd03182">
    <property type="entry name" value="GST_C_GTT2_like"/>
    <property type="match status" value="1"/>
</dbReference>
<dbReference type="CDD" id="cd03051">
    <property type="entry name" value="GST_N_GTT2_like"/>
    <property type="match status" value="1"/>
</dbReference>
<comment type="caution">
    <text evidence="3">The sequence shown here is derived from an EMBL/GenBank/DDBJ whole genome shotgun (WGS) entry which is preliminary data.</text>
</comment>
<dbReference type="SFLD" id="SFLDS00019">
    <property type="entry name" value="Glutathione_Transferase_(cytos"/>
    <property type="match status" value="1"/>
</dbReference>